<dbReference type="AlphaFoldDB" id="A0AAW1NGD4"/>
<dbReference type="PANTHER" id="PTHR35165">
    <property type="entry name" value="OS08G0113900 PROTEIN"/>
    <property type="match status" value="1"/>
</dbReference>
<keyword evidence="1" id="KW-0472">Membrane</keyword>
<comment type="caution">
    <text evidence="2">The sequence shown here is derived from an EMBL/GenBank/DDBJ whole genome shotgun (WGS) entry which is preliminary data.</text>
</comment>
<proteinExistence type="predicted"/>
<evidence type="ECO:0008006" key="4">
    <source>
        <dbReference type="Google" id="ProtNLM"/>
    </source>
</evidence>
<accession>A0AAW1NGD4</accession>
<sequence>MKLMGIHKNGVENVSSKSWKTCVLCLCSFLVSIIGGAILVFWQIKFHPTNSYLWMVPFGLVMFTTPIFIWIISISSDLCCHNDDEHVDVGFRHGTNTPVHDLERQC</sequence>
<name>A0AAW1NGD4_SAPOF</name>
<reference evidence="2" key="1">
    <citation type="submission" date="2024-03" db="EMBL/GenBank/DDBJ databases">
        <title>WGS assembly of Saponaria officinalis var. Norfolk2.</title>
        <authorList>
            <person name="Jenkins J."/>
            <person name="Shu S."/>
            <person name="Grimwood J."/>
            <person name="Barry K."/>
            <person name="Goodstein D."/>
            <person name="Schmutz J."/>
            <person name="Leebens-Mack J."/>
            <person name="Osbourn A."/>
        </authorList>
    </citation>
    <scope>NUCLEOTIDE SEQUENCE [LARGE SCALE GENOMIC DNA]</scope>
    <source>
        <strain evidence="2">JIC</strain>
    </source>
</reference>
<feature type="transmembrane region" description="Helical" evidence="1">
    <location>
        <begin position="54"/>
        <end position="72"/>
    </location>
</feature>
<dbReference type="InterPro" id="IPR032238">
    <property type="entry name" value="ATP-synth_Z"/>
</dbReference>
<evidence type="ECO:0000256" key="1">
    <source>
        <dbReference type="SAM" id="Phobius"/>
    </source>
</evidence>
<evidence type="ECO:0000313" key="3">
    <source>
        <dbReference type="Proteomes" id="UP001443914"/>
    </source>
</evidence>
<dbReference type="PANTHER" id="PTHR35165:SF1">
    <property type="entry name" value="OS04G0577375 PROTEIN"/>
    <property type="match status" value="1"/>
</dbReference>
<organism evidence="2 3">
    <name type="scientific">Saponaria officinalis</name>
    <name type="common">Common soapwort</name>
    <name type="synonym">Lychnis saponaria</name>
    <dbReference type="NCBI Taxonomy" id="3572"/>
    <lineage>
        <taxon>Eukaryota</taxon>
        <taxon>Viridiplantae</taxon>
        <taxon>Streptophyta</taxon>
        <taxon>Embryophyta</taxon>
        <taxon>Tracheophyta</taxon>
        <taxon>Spermatophyta</taxon>
        <taxon>Magnoliopsida</taxon>
        <taxon>eudicotyledons</taxon>
        <taxon>Gunneridae</taxon>
        <taxon>Pentapetalae</taxon>
        <taxon>Caryophyllales</taxon>
        <taxon>Caryophyllaceae</taxon>
        <taxon>Caryophylleae</taxon>
        <taxon>Saponaria</taxon>
    </lineage>
</organism>
<evidence type="ECO:0000313" key="2">
    <source>
        <dbReference type="EMBL" id="KAK9758111.1"/>
    </source>
</evidence>
<dbReference type="EMBL" id="JBDFQZ010000001">
    <property type="protein sequence ID" value="KAK9758111.1"/>
    <property type="molecule type" value="Genomic_DNA"/>
</dbReference>
<feature type="transmembrane region" description="Helical" evidence="1">
    <location>
        <begin position="21"/>
        <end position="42"/>
    </location>
</feature>
<keyword evidence="1" id="KW-1133">Transmembrane helix</keyword>
<protein>
    <recommendedName>
        <fullName evidence="4">Transmembrane protein</fullName>
    </recommendedName>
</protein>
<keyword evidence="1" id="KW-0812">Transmembrane</keyword>
<gene>
    <name evidence="2" type="ORF">RND81_01G207900</name>
</gene>
<dbReference type="Proteomes" id="UP001443914">
    <property type="component" value="Unassembled WGS sequence"/>
</dbReference>
<keyword evidence="3" id="KW-1185">Reference proteome</keyword>
<dbReference type="Pfam" id="PF16594">
    <property type="entry name" value="ATP-synt_Z"/>
    <property type="match status" value="1"/>
</dbReference>